<protein>
    <submittedName>
        <fullName evidence="2">Uncharacterized protein</fullName>
    </submittedName>
</protein>
<dbReference type="RefSeq" id="WP_007078414.1">
    <property type="nucleotide sequence ID" value="NZ_CM001024.1"/>
</dbReference>
<evidence type="ECO:0000313" key="2">
    <source>
        <dbReference type="EMBL" id="EFQ83730.1"/>
    </source>
</evidence>
<reference evidence="2" key="1">
    <citation type="submission" date="2010-08" db="EMBL/GenBank/DDBJ databases">
        <authorList>
            <person name="Muzny D."/>
            <person name="Qin X."/>
            <person name="Buhay C."/>
            <person name="Dugan-Rocha S."/>
            <person name="Ding Y."/>
            <person name="Chen G."/>
            <person name="Hawes A."/>
            <person name="Holder M."/>
            <person name="Jhangiani S."/>
            <person name="Johnson A."/>
            <person name="Khan Z."/>
            <person name="Li Z."/>
            <person name="Liu W."/>
            <person name="Liu X."/>
            <person name="Perez L."/>
            <person name="Shen H."/>
            <person name="Wang Q."/>
            <person name="Watt J."/>
            <person name="Xi L."/>
            <person name="Xin Y."/>
            <person name="Zhou J."/>
            <person name="Deng J."/>
            <person name="Jiang H."/>
            <person name="Liu Y."/>
            <person name="Qu J."/>
            <person name="Song X.-Z."/>
            <person name="Zhang L."/>
            <person name="Villasana D."/>
            <person name="Johnson A."/>
            <person name="Liu J."/>
            <person name="Liyanage D."/>
            <person name="Lorensuhewa L."/>
            <person name="Robinson T."/>
            <person name="Song A."/>
            <person name="Song B.-B."/>
            <person name="Dinh H."/>
            <person name="Thornton R."/>
            <person name="Coyle M."/>
            <person name="Francisco L."/>
            <person name="Jackson L."/>
            <person name="Javaid M."/>
            <person name="Korchina V."/>
            <person name="Kovar C."/>
            <person name="Mata R."/>
            <person name="Mathew T."/>
            <person name="Ngo R."/>
            <person name="Nguyen L."/>
            <person name="Nguyen N."/>
            <person name="Okwuonu G."/>
            <person name="Ongeri F."/>
            <person name="Pham C."/>
            <person name="Simmons D."/>
            <person name="Wilczek-Boney K."/>
            <person name="Hale W."/>
            <person name="Jakkamsetti A."/>
            <person name="Pham P."/>
            <person name="Ruth R."/>
            <person name="San Lucas F."/>
            <person name="Warren J."/>
            <person name="Zhang J."/>
            <person name="Zhao Z."/>
            <person name="Zhou C."/>
            <person name="Zhu D."/>
            <person name="Lee S."/>
            <person name="Bess C."/>
            <person name="Blankenburg K."/>
            <person name="Forbes L."/>
            <person name="Fu Q."/>
            <person name="Gubbala S."/>
            <person name="Hirani K."/>
            <person name="Jayaseelan J.C."/>
            <person name="Lara F."/>
            <person name="Munidasa M."/>
            <person name="Palculict T."/>
            <person name="Patil S."/>
            <person name="Pu L.-L."/>
            <person name="Saada N."/>
            <person name="Tang L."/>
            <person name="Weissenberger G."/>
            <person name="Zhu Y."/>
            <person name="Hemphill L."/>
            <person name="Shang Y."/>
            <person name="Youmans B."/>
            <person name="Ayvaz T."/>
            <person name="Ross M."/>
            <person name="Santibanez J."/>
            <person name="Aqrawi P."/>
            <person name="Gross S."/>
            <person name="Joshi V."/>
            <person name="Fowler G."/>
            <person name="Nazareth L."/>
            <person name="Reid J."/>
            <person name="Worley K."/>
            <person name="Petrosino J."/>
            <person name="Highlander S."/>
            <person name="Gibbs R."/>
        </authorList>
    </citation>
    <scope>NUCLEOTIDE SEQUENCE [LARGE SCALE GENOMIC DNA]</scope>
    <source>
        <strain evidence="2">DSM 15272</strain>
    </source>
</reference>
<dbReference type="OrthoDB" id="3747674at2"/>
<proteinExistence type="predicted"/>
<comment type="caution">
    <text evidence="2">The sequence shown here is derived from an EMBL/GenBank/DDBJ whole genome shotgun (WGS) entry which is preliminary data.</text>
</comment>
<organism evidence="2 3">
    <name type="scientific">Aeromicrobium marinum DSM 15272</name>
    <dbReference type="NCBI Taxonomy" id="585531"/>
    <lineage>
        <taxon>Bacteria</taxon>
        <taxon>Bacillati</taxon>
        <taxon>Actinomycetota</taxon>
        <taxon>Actinomycetes</taxon>
        <taxon>Propionibacteriales</taxon>
        <taxon>Nocardioidaceae</taxon>
        <taxon>Aeromicrobium</taxon>
    </lineage>
</organism>
<evidence type="ECO:0000313" key="3">
    <source>
        <dbReference type="Proteomes" id="UP000003111"/>
    </source>
</evidence>
<dbReference type="AlphaFoldDB" id="E2SBI4"/>
<dbReference type="InterPro" id="IPR025443">
    <property type="entry name" value="DUF4307"/>
</dbReference>
<keyword evidence="3" id="KW-1185">Reference proteome</keyword>
<dbReference type="eggNOG" id="ENOG5033B4I">
    <property type="taxonomic scope" value="Bacteria"/>
</dbReference>
<keyword evidence="1" id="KW-0812">Transmembrane</keyword>
<dbReference type="HOGENOM" id="CLU_1944132_0_0_11"/>
<accession>E2SBI4</accession>
<dbReference type="Proteomes" id="UP000003111">
    <property type="component" value="Unassembled WGS sequence"/>
</dbReference>
<dbReference type="EMBL" id="ACLF03000004">
    <property type="protein sequence ID" value="EFQ83730.1"/>
    <property type="molecule type" value="Genomic_DNA"/>
</dbReference>
<name>E2SBI4_9ACTN</name>
<keyword evidence="1" id="KW-1133">Transmembrane helix</keyword>
<keyword evidence="1" id="KW-0472">Membrane</keyword>
<sequence length="129" mass="13971">MTDPATDLRDRYGVSRRPRWFWPLIAAVGITAGVAWAAWLAFQPRPVSAVLYGYDVVGDDSVVLTVEIRRDEPVAVECAVYAQGSDHAVVGERTVMVGPADVAVVREDITVQTTARAVTGVLRSCRVAD</sequence>
<gene>
    <name evidence="2" type="ORF">HMPREF0063_11393</name>
</gene>
<evidence type="ECO:0000256" key="1">
    <source>
        <dbReference type="SAM" id="Phobius"/>
    </source>
</evidence>
<dbReference type="Pfam" id="PF14155">
    <property type="entry name" value="DUF4307"/>
    <property type="match status" value="1"/>
</dbReference>
<feature type="transmembrane region" description="Helical" evidence="1">
    <location>
        <begin position="20"/>
        <end position="42"/>
    </location>
</feature>
<dbReference type="STRING" id="585531.HMPREF0063_11393"/>